<dbReference type="InterPro" id="IPR028994">
    <property type="entry name" value="Integrin_alpha_N"/>
</dbReference>
<keyword evidence="2" id="KW-1133">Transmembrane helix</keyword>
<sequence>MDTDDLNTNEHIHSAEGHDMPPAPNLDTEISPDTTASGTAEMPPERSSDMQPIENVDTVGTHPAERQTAAQNADTVQASPHTGKKRKKSGFFKKVGIFLLVLILIIMIPLVGLIGYSLINRTNPARHIADGYYAAVTIRSASDTLQKGLYLSAVDSLLSSPETAALQGNLRALRSNTTLQSNWFKRLLNVPINIAVYEGRNAAIVANIGIRSAAVQLLPLITAVKPELLDSVPNLSQTEFDIDGSTKKGFLFELTQDQRLYICFYKNLIIAATSEDMLYSCLAENSEASGKRLTALLRNSNRGAVSVYAEPSYFISGIAAKQDIVGNMIRELAFPDPAALNVNFDETTVSLHSLINWISERSEVNAILQRRSTLPAILSRLPEGTAYLTLLNLGDPQFLYENTKAFFSPELTKTFNSTNKNSKFFFNKDLNQLIFEWMGSEVGVFGHRDSQTPVFFISLKDEAKCRYLLEDLFNTIFIDRSTAAVVDDNRIPRIVFPSWLLGLLRAFHIDLPEPFYMIQDGYLYLSNSAEALGMCKKETDTGKLLVKTDEWKKISKTVSAETSFLVYYSLDRSIPFFLEQNALLKTAFKNYGKGVLSLRFAAGRQIYLDFYTQKTDARKLEEIPAFPRSLSQRPETDIICTKTADNVPYIFWTNGSNVYGMNLLTGNESALSLDGKAGIAAEIKYSKLQALWAVSARGSIYRTNENLEPFAGYPVLTAEKLLPKPVVFNGGIAAPLSADSALLFADATDNWFISEPMNAKLRAAPVIFKDGIAALPRSFESCLYLFNKEGKIVEGYPIELDGIFAAAPVFFEETKGNPAVAFVSEDGRFSIRSLSQDYAETASCDLNTVCKADLAYSASLRAFFVVSQDGHLFKFNTAGAITDSLPLKTGAADDYRITLLDVTGDGKDEIFVSGGGNALYGYTSGFAPLDGFPLAGTGTPYLLDIDGDSIPELITHGIDSKVHAYRGAALR</sequence>
<reference evidence="3 4" key="1">
    <citation type="submission" date="2013-04" db="EMBL/GenBank/DDBJ databases">
        <title>The Genome Sequence of Treponema medium ATCC 700293.</title>
        <authorList>
            <consortium name="The Broad Institute Genomics Platform"/>
            <person name="Earl A."/>
            <person name="Ward D."/>
            <person name="Feldgarden M."/>
            <person name="Gevers D."/>
            <person name="Leonetti C."/>
            <person name="Blanton J.M."/>
            <person name="Dewhirst F.E."/>
            <person name="Izard J."/>
            <person name="Walker B."/>
            <person name="Young S."/>
            <person name="Zeng Q."/>
            <person name="Gargeya S."/>
            <person name="Fitzgerald M."/>
            <person name="Haas B."/>
            <person name="Abouelleil A."/>
            <person name="Allen A.W."/>
            <person name="Alvarado L."/>
            <person name="Arachchi H.M."/>
            <person name="Berlin A.M."/>
            <person name="Chapman S.B."/>
            <person name="Gainer-Dewar J."/>
            <person name="Goldberg J."/>
            <person name="Griggs A."/>
            <person name="Gujja S."/>
            <person name="Hansen M."/>
            <person name="Howarth C."/>
            <person name="Imamovic A."/>
            <person name="Ireland A."/>
            <person name="Larimer J."/>
            <person name="McCowan C."/>
            <person name="Murphy C."/>
            <person name="Pearson M."/>
            <person name="Poon T.W."/>
            <person name="Priest M."/>
            <person name="Roberts A."/>
            <person name="Saif S."/>
            <person name="Shea T."/>
            <person name="Sisk P."/>
            <person name="Sykes S."/>
            <person name="Wortman J."/>
            <person name="Nusbaum C."/>
            <person name="Birren B."/>
        </authorList>
    </citation>
    <scope>NUCLEOTIDE SEQUENCE [LARGE SCALE GENOMIC DNA]</scope>
    <source>
        <strain evidence="3 4">ATCC 700293</strain>
    </source>
</reference>
<feature type="region of interest" description="Disordered" evidence="1">
    <location>
        <begin position="1"/>
        <end position="86"/>
    </location>
</feature>
<feature type="compositionally biased region" description="Basic and acidic residues" evidence="1">
    <location>
        <begin position="8"/>
        <end position="19"/>
    </location>
</feature>
<comment type="caution">
    <text evidence="3">The sequence shown here is derived from an EMBL/GenBank/DDBJ whole genome shotgun (WGS) entry which is preliminary data.</text>
</comment>
<dbReference type="SUPFAM" id="SSF69318">
    <property type="entry name" value="Integrin alpha N-terminal domain"/>
    <property type="match status" value="1"/>
</dbReference>
<evidence type="ECO:0000256" key="2">
    <source>
        <dbReference type="SAM" id="Phobius"/>
    </source>
</evidence>
<feature type="transmembrane region" description="Helical" evidence="2">
    <location>
        <begin position="95"/>
        <end position="119"/>
    </location>
</feature>
<name>A0AA87TFM0_TREMD</name>
<dbReference type="Proteomes" id="UP000014634">
    <property type="component" value="Unassembled WGS sequence"/>
</dbReference>
<dbReference type="AlphaFoldDB" id="A0AA87TFM0"/>
<feature type="compositionally biased region" description="Polar residues" evidence="1">
    <location>
        <begin position="68"/>
        <end position="80"/>
    </location>
</feature>
<keyword evidence="2" id="KW-0812">Transmembrane</keyword>
<evidence type="ECO:0000313" key="3">
    <source>
        <dbReference type="EMBL" id="EPF29678.1"/>
    </source>
</evidence>
<keyword evidence="2" id="KW-0472">Membrane</keyword>
<dbReference type="RefSeq" id="WP_016522376.1">
    <property type="nucleotide sequence ID" value="NZ_KE332517.1"/>
</dbReference>
<gene>
    <name evidence="3" type="ORF">HMPREF9195_00382</name>
</gene>
<proteinExistence type="predicted"/>
<dbReference type="EMBL" id="ATFE01000003">
    <property type="protein sequence ID" value="EPF29678.1"/>
    <property type="molecule type" value="Genomic_DNA"/>
</dbReference>
<accession>A0AA87TFM0</accession>
<organism evidence="3 4">
    <name type="scientific">Treponema medium ATCC 700293</name>
    <dbReference type="NCBI Taxonomy" id="1125700"/>
    <lineage>
        <taxon>Bacteria</taxon>
        <taxon>Pseudomonadati</taxon>
        <taxon>Spirochaetota</taxon>
        <taxon>Spirochaetia</taxon>
        <taxon>Spirochaetales</taxon>
        <taxon>Treponemataceae</taxon>
        <taxon>Treponema</taxon>
    </lineage>
</organism>
<evidence type="ECO:0000313" key="4">
    <source>
        <dbReference type="Proteomes" id="UP000014634"/>
    </source>
</evidence>
<protein>
    <submittedName>
        <fullName evidence="3">Uncharacterized protein</fullName>
    </submittedName>
</protein>
<evidence type="ECO:0000256" key="1">
    <source>
        <dbReference type="SAM" id="MobiDB-lite"/>
    </source>
</evidence>